<organism evidence="1 2">
    <name type="scientific">Sphagnum troendelagicum</name>
    <dbReference type="NCBI Taxonomy" id="128251"/>
    <lineage>
        <taxon>Eukaryota</taxon>
        <taxon>Viridiplantae</taxon>
        <taxon>Streptophyta</taxon>
        <taxon>Embryophyta</taxon>
        <taxon>Bryophyta</taxon>
        <taxon>Sphagnophytina</taxon>
        <taxon>Sphagnopsida</taxon>
        <taxon>Sphagnales</taxon>
        <taxon>Sphagnaceae</taxon>
        <taxon>Sphagnum</taxon>
    </lineage>
</organism>
<gene>
    <name evidence="1" type="ORF">CSSPTR1EN2_LOCUS15568</name>
</gene>
<evidence type="ECO:0000313" key="1">
    <source>
        <dbReference type="EMBL" id="CAK9220661.1"/>
    </source>
</evidence>
<proteinExistence type="predicted"/>
<dbReference type="Proteomes" id="UP001497512">
    <property type="component" value="Chromosome 3"/>
</dbReference>
<keyword evidence="2" id="KW-1185">Reference proteome</keyword>
<name>A0ABP0UH66_9BRYO</name>
<dbReference type="EMBL" id="OZ019895">
    <property type="protein sequence ID" value="CAK9220661.1"/>
    <property type="molecule type" value="Genomic_DNA"/>
</dbReference>
<sequence length="80" mass="8139">MFLAPKASGVSGVSSLGTMCPALLLAASEKGGEGVVAIVVVSRLVAIELADFLTINVQPPGLCQQLGGTHSAWDRFALLS</sequence>
<reference evidence="1" key="1">
    <citation type="submission" date="2024-02" db="EMBL/GenBank/DDBJ databases">
        <authorList>
            <consortium name="ELIXIR-Norway"/>
            <consortium name="Elixir Norway"/>
        </authorList>
    </citation>
    <scope>NUCLEOTIDE SEQUENCE</scope>
</reference>
<accession>A0ABP0UH66</accession>
<evidence type="ECO:0000313" key="2">
    <source>
        <dbReference type="Proteomes" id="UP001497512"/>
    </source>
</evidence>
<protein>
    <submittedName>
        <fullName evidence="1">Uncharacterized protein</fullName>
    </submittedName>
</protein>